<evidence type="ECO:0000313" key="7">
    <source>
        <dbReference type="EMBL" id="MBB6011939.1"/>
    </source>
</evidence>
<dbReference type="InterPro" id="IPR043428">
    <property type="entry name" value="LivM-like"/>
</dbReference>
<keyword evidence="4 6" id="KW-1133">Transmembrane helix</keyword>
<feature type="transmembrane region" description="Helical" evidence="6">
    <location>
        <begin position="254"/>
        <end position="273"/>
    </location>
</feature>
<feature type="transmembrane region" description="Helical" evidence="6">
    <location>
        <begin position="446"/>
        <end position="464"/>
    </location>
</feature>
<keyword evidence="8" id="KW-1185">Reference proteome</keyword>
<dbReference type="Pfam" id="PF02653">
    <property type="entry name" value="BPD_transp_2"/>
    <property type="match status" value="1"/>
</dbReference>
<proteinExistence type="predicted"/>
<name>A0A7W9S261_9HYPH</name>
<feature type="transmembrane region" description="Helical" evidence="6">
    <location>
        <begin position="47"/>
        <end position="66"/>
    </location>
</feature>
<dbReference type="EMBL" id="JACHEU010000001">
    <property type="protein sequence ID" value="MBB6011939.1"/>
    <property type="molecule type" value="Genomic_DNA"/>
</dbReference>
<dbReference type="CDD" id="cd06581">
    <property type="entry name" value="TM_PBP1_LivM_like"/>
    <property type="match status" value="1"/>
</dbReference>
<keyword evidence="2" id="KW-1003">Cell membrane</keyword>
<gene>
    <name evidence="7" type="ORF">HNR59_001284</name>
</gene>
<organism evidence="7 8">
    <name type="scientific">Aquamicrobium lusatiense</name>
    <dbReference type="NCBI Taxonomy" id="89772"/>
    <lineage>
        <taxon>Bacteria</taxon>
        <taxon>Pseudomonadati</taxon>
        <taxon>Pseudomonadota</taxon>
        <taxon>Alphaproteobacteria</taxon>
        <taxon>Hyphomicrobiales</taxon>
        <taxon>Phyllobacteriaceae</taxon>
        <taxon>Aquamicrobium</taxon>
    </lineage>
</organism>
<dbReference type="GO" id="GO:0005886">
    <property type="term" value="C:plasma membrane"/>
    <property type="evidence" value="ECO:0007669"/>
    <property type="project" value="UniProtKB-SubCell"/>
</dbReference>
<keyword evidence="3 6" id="KW-0812">Transmembrane</keyword>
<protein>
    <submittedName>
        <fullName evidence="7">Branched-chain amino acid transport system permease protein</fullName>
    </submittedName>
</protein>
<dbReference type="PANTHER" id="PTHR30482">
    <property type="entry name" value="HIGH-AFFINITY BRANCHED-CHAIN AMINO ACID TRANSPORT SYSTEM PERMEASE"/>
    <property type="match status" value="1"/>
</dbReference>
<reference evidence="7 8" key="1">
    <citation type="submission" date="2020-08" db="EMBL/GenBank/DDBJ databases">
        <title>Genomic Encyclopedia of Type Strains, Phase IV (KMG-IV): sequencing the most valuable type-strain genomes for metagenomic binning, comparative biology and taxonomic classification.</title>
        <authorList>
            <person name="Goeker M."/>
        </authorList>
    </citation>
    <scope>NUCLEOTIDE SEQUENCE [LARGE SCALE GENOMIC DNA]</scope>
    <source>
        <strain evidence="7 8">DSM 11099</strain>
    </source>
</reference>
<feature type="transmembrane region" description="Helical" evidence="6">
    <location>
        <begin position="16"/>
        <end position="35"/>
    </location>
</feature>
<evidence type="ECO:0000256" key="1">
    <source>
        <dbReference type="ARBA" id="ARBA00004651"/>
    </source>
</evidence>
<feature type="transmembrane region" description="Helical" evidence="6">
    <location>
        <begin position="374"/>
        <end position="393"/>
    </location>
</feature>
<feature type="transmembrane region" description="Helical" evidence="6">
    <location>
        <begin position="73"/>
        <end position="92"/>
    </location>
</feature>
<evidence type="ECO:0000256" key="3">
    <source>
        <dbReference type="ARBA" id="ARBA00022692"/>
    </source>
</evidence>
<dbReference type="Proteomes" id="UP000533306">
    <property type="component" value="Unassembled WGS sequence"/>
</dbReference>
<feature type="transmembrane region" description="Helical" evidence="6">
    <location>
        <begin position="227"/>
        <end position="247"/>
    </location>
</feature>
<dbReference type="RefSeq" id="WP_246374519.1">
    <property type="nucleotide sequence ID" value="NZ_JACHEU010000001.1"/>
</dbReference>
<feature type="transmembrane region" description="Helical" evidence="6">
    <location>
        <begin position="175"/>
        <end position="196"/>
    </location>
</feature>
<evidence type="ECO:0000256" key="4">
    <source>
        <dbReference type="ARBA" id="ARBA00022989"/>
    </source>
</evidence>
<evidence type="ECO:0000313" key="8">
    <source>
        <dbReference type="Proteomes" id="UP000533306"/>
    </source>
</evidence>
<evidence type="ECO:0000256" key="5">
    <source>
        <dbReference type="ARBA" id="ARBA00023136"/>
    </source>
</evidence>
<keyword evidence="5 6" id="KW-0472">Membrane</keyword>
<feature type="transmembrane region" description="Helical" evidence="6">
    <location>
        <begin position="98"/>
        <end position="121"/>
    </location>
</feature>
<comment type="caution">
    <text evidence="7">The sequence shown here is derived from an EMBL/GenBank/DDBJ whole genome shotgun (WGS) entry which is preliminary data.</text>
</comment>
<evidence type="ECO:0000256" key="6">
    <source>
        <dbReference type="SAM" id="Phobius"/>
    </source>
</evidence>
<feature type="transmembrane region" description="Helical" evidence="6">
    <location>
        <begin position="322"/>
        <end position="340"/>
    </location>
</feature>
<sequence length="494" mass="53591">MTEIRNQQGGLPWRDAFFGSIRAFILSVAIVGMRTTSDETGVLWIDYKPWDVVTIVATVFVVRLLLPSARGAHSLLVGLAALVSVFAIIGYARHFGEIQFATFLVAGLVLSVAGFASVAAANERMRTLLTPASQPVTAGALARRASRNRGLVLLGLAAAVLFPFFPFADRYWLDLAILILTYLVLGWGLNIVVGLAGLLDLGFVAFYAVGAYAYALLAIHLDVSFWLALPLAALLAAFAGFLLGFPVLRLRGDYFAIVTLGFGEIIRIVLLNWSEMSGGPDGLTGVPRPSFFGIAGFERNPSEGETAFHQLFGLEFSTMHRIVFLYFIVLALAVLASYVAKTLRRMPIGRAWEALREDEIACQAVGISRASIKLWAFMISAAFGGMAGAFFATRQGYVSPESFTFIESAIVLAIVVLGGMGSQLGVFLATLLIIGLPEAFREVEQYRMLVFGAAMVLVMIWKPGGLLAGREPSVRYAQVKNRMRRKLSALEETP</sequence>
<feature type="transmembrane region" description="Helical" evidence="6">
    <location>
        <begin position="405"/>
        <end position="434"/>
    </location>
</feature>
<feature type="transmembrane region" description="Helical" evidence="6">
    <location>
        <begin position="151"/>
        <end position="169"/>
    </location>
</feature>
<accession>A0A7W9S261</accession>
<dbReference type="PANTHER" id="PTHR30482:SF20">
    <property type="entry name" value="HIGH-AFFINITY BRANCHED-CHAIN AMINO ACID TRANSPORT SYSTEM PERMEASE PROTEIN LIVM"/>
    <property type="match status" value="1"/>
</dbReference>
<evidence type="ECO:0000256" key="2">
    <source>
        <dbReference type="ARBA" id="ARBA00022475"/>
    </source>
</evidence>
<dbReference type="AlphaFoldDB" id="A0A7W9S261"/>
<dbReference type="NCBIfam" id="NF008450">
    <property type="entry name" value="PRK11301.1"/>
    <property type="match status" value="1"/>
</dbReference>
<feature type="transmembrane region" description="Helical" evidence="6">
    <location>
        <begin position="203"/>
        <end position="221"/>
    </location>
</feature>
<dbReference type="GO" id="GO:0015658">
    <property type="term" value="F:branched-chain amino acid transmembrane transporter activity"/>
    <property type="evidence" value="ECO:0007669"/>
    <property type="project" value="InterPro"/>
</dbReference>
<dbReference type="InterPro" id="IPR001851">
    <property type="entry name" value="ABC_transp_permease"/>
</dbReference>
<comment type="subcellular location">
    <subcellularLocation>
        <location evidence="1">Cell membrane</location>
        <topology evidence="1">Multi-pass membrane protein</topology>
    </subcellularLocation>
</comment>